<accession>A0A1H0SIA2</accession>
<dbReference type="OrthoDB" id="5187373at2"/>
<keyword evidence="1" id="KW-0732">Signal</keyword>
<name>A0A1H0SIA2_9ACTN</name>
<keyword evidence="3" id="KW-1185">Reference proteome</keyword>
<organism evidence="2 3">
    <name type="scientific">Klenkia soli</name>
    <dbReference type="NCBI Taxonomy" id="1052260"/>
    <lineage>
        <taxon>Bacteria</taxon>
        <taxon>Bacillati</taxon>
        <taxon>Actinomycetota</taxon>
        <taxon>Actinomycetes</taxon>
        <taxon>Geodermatophilales</taxon>
        <taxon>Geodermatophilaceae</taxon>
        <taxon>Klenkia</taxon>
    </lineage>
</organism>
<dbReference type="STRING" id="1052260.SAMN05660199_03850"/>
<dbReference type="EMBL" id="FNIR01000013">
    <property type="protein sequence ID" value="SDP41484.1"/>
    <property type="molecule type" value="Genomic_DNA"/>
</dbReference>
<dbReference type="Proteomes" id="UP000199088">
    <property type="component" value="Unassembled WGS sequence"/>
</dbReference>
<evidence type="ECO:0000313" key="2">
    <source>
        <dbReference type="EMBL" id="SDP41484.1"/>
    </source>
</evidence>
<dbReference type="AlphaFoldDB" id="A0A1H0SIA2"/>
<proteinExistence type="predicted"/>
<feature type="signal peptide" evidence="1">
    <location>
        <begin position="1"/>
        <end position="23"/>
    </location>
</feature>
<evidence type="ECO:0000256" key="1">
    <source>
        <dbReference type="SAM" id="SignalP"/>
    </source>
</evidence>
<dbReference type="RefSeq" id="WP_131801791.1">
    <property type="nucleotide sequence ID" value="NZ_FNIR01000013.1"/>
</dbReference>
<gene>
    <name evidence="2" type="ORF">SAMN05660199_03850</name>
</gene>
<reference evidence="3" key="1">
    <citation type="submission" date="2016-10" db="EMBL/GenBank/DDBJ databases">
        <authorList>
            <person name="Varghese N."/>
            <person name="Submissions S."/>
        </authorList>
    </citation>
    <scope>NUCLEOTIDE SEQUENCE [LARGE SCALE GENOMIC DNA]</scope>
    <source>
        <strain evidence="3">DSM 45843</strain>
    </source>
</reference>
<evidence type="ECO:0000313" key="3">
    <source>
        <dbReference type="Proteomes" id="UP000199088"/>
    </source>
</evidence>
<protein>
    <submittedName>
        <fullName evidence="2">Uncharacterized protein</fullName>
    </submittedName>
</protein>
<sequence>MRAARAVAAVALVGLSVSGCRLGAALGAEPAVATDATSASVATTSPSAAPAPAVVPLAVVPGAGADDLLSVTRGEVQVGFAPPLTDWPEPCQVDDAALEYVPITIRFSGDELAGRLTVTITAATPADVGPIGVFFDDATDPYCQGDPAFPSSDTFWSHGNGGRTTAYVVLQDAVGPATPQGRPDVVSSLEIRVDDLRRHASGDAPLRLTAPTVGALCPDDDDAICVPLP</sequence>
<feature type="chain" id="PRO_5039494949" evidence="1">
    <location>
        <begin position="24"/>
        <end position="229"/>
    </location>
</feature>
<dbReference type="PROSITE" id="PS51257">
    <property type="entry name" value="PROKAR_LIPOPROTEIN"/>
    <property type="match status" value="1"/>
</dbReference>